<keyword evidence="2" id="KW-1185">Reference proteome</keyword>
<dbReference type="AlphaFoldDB" id="Q0RN27"/>
<evidence type="ECO:0000313" key="2">
    <source>
        <dbReference type="Proteomes" id="UP000000657"/>
    </source>
</evidence>
<dbReference type="EMBL" id="CT573213">
    <property type="protein sequence ID" value="CAJ61066.1"/>
    <property type="molecule type" value="Genomic_DNA"/>
</dbReference>
<dbReference type="Proteomes" id="UP000000657">
    <property type="component" value="Chromosome"/>
</dbReference>
<sequence length="23" mass="2661">MEKVAQKKIQVKKNDRYLGTLLG</sequence>
<dbReference type="KEGG" id="fal:FRAAL2417"/>
<proteinExistence type="predicted"/>
<evidence type="ECO:0000313" key="1">
    <source>
        <dbReference type="EMBL" id="CAJ61066.1"/>
    </source>
</evidence>
<dbReference type="HOGENOM" id="CLU_3422874_0_0_11"/>
<reference evidence="1 2" key="1">
    <citation type="journal article" date="2007" name="Genome Res.">
        <title>Genome characteristics of facultatively symbiotic Frankia sp. strains reflect host range and host plant biogeography.</title>
        <authorList>
            <person name="Normand P."/>
            <person name="Lapierre P."/>
            <person name="Tisa L.S."/>
            <person name="Gogarten J.P."/>
            <person name="Alloisio N."/>
            <person name="Bagnarol E."/>
            <person name="Bassi C.A."/>
            <person name="Berry A.M."/>
            <person name="Bickhart D.M."/>
            <person name="Choisne N."/>
            <person name="Couloux A."/>
            <person name="Cournoyer B."/>
            <person name="Cruveiller S."/>
            <person name="Daubin V."/>
            <person name="Demange N."/>
            <person name="Francino M.P."/>
            <person name="Goltsman E."/>
            <person name="Huang Y."/>
            <person name="Kopp O.R."/>
            <person name="Labarre L."/>
            <person name="Lapidus A."/>
            <person name="Lavire C."/>
            <person name="Marechal J."/>
            <person name="Martinez M."/>
            <person name="Mastronunzio J.E."/>
            <person name="Mullin B.C."/>
            <person name="Niemann J."/>
            <person name="Pujic P."/>
            <person name="Rawnsley T."/>
            <person name="Rouy Z."/>
            <person name="Schenowitz C."/>
            <person name="Sellstedt A."/>
            <person name="Tavares F."/>
            <person name="Tomkins J.P."/>
            <person name="Vallenet D."/>
            <person name="Valverde C."/>
            <person name="Wall L.G."/>
            <person name="Wang Y."/>
            <person name="Medigue C."/>
            <person name="Benson D.R."/>
        </authorList>
    </citation>
    <scope>NUCLEOTIDE SEQUENCE [LARGE SCALE GENOMIC DNA]</scope>
    <source>
        <strain evidence="2">DSM 45986 / CECT 9034 / ACN14a</strain>
    </source>
</reference>
<name>Q0RN27_FRAAA</name>
<dbReference type="STRING" id="326424.FRAAL2417"/>
<protein>
    <submittedName>
        <fullName evidence="1">Uncharacterized protein</fullName>
    </submittedName>
</protein>
<accession>Q0RN27</accession>
<organism evidence="1 2">
    <name type="scientific">Frankia alni (strain DSM 45986 / CECT 9034 / ACN14a)</name>
    <dbReference type="NCBI Taxonomy" id="326424"/>
    <lineage>
        <taxon>Bacteria</taxon>
        <taxon>Bacillati</taxon>
        <taxon>Actinomycetota</taxon>
        <taxon>Actinomycetes</taxon>
        <taxon>Frankiales</taxon>
        <taxon>Frankiaceae</taxon>
        <taxon>Frankia</taxon>
    </lineage>
</organism>
<gene>
    <name evidence="1" type="ordered locus">FRAAL2417</name>
</gene>